<keyword evidence="3" id="KW-1185">Reference proteome</keyword>
<evidence type="ECO:0000313" key="3">
    <source>
        <dbReference type="Proteomes" id="UP000750334"/>
    </source>
</evidence>
<reference evidence="2 3" key="1">
    <citation type="submission" date="2020-11" db="EMBL/GenBank/DDBJ databases">
        <title>Kefir isolates.</title>
        <authorList>
            <person name="Marcisauskas S."/>
            <person name="Kim Y."/>
            <person name="Blasche S."/>
        </authorList>
    </citation>
    <scope>NUCLEOTIDE SEQUENCE [LARGE SCALE GENOMIC DNA]</scope>
    <source>
        <strain evidence="2 3">OG2</strain>
    </source>
</reference>
<comment type="caution">
    <text evidence="2">The sequence shown here is derived from an EMBL/GenBank/DDBJ whole genome shotgun (WGS) entry which is preliminary data.</text>
</comment>
<sequence>MSCFNTDTLPTCLKTDSREQFFNKLEIKQDAMVMQFLKKSTSDKSYIARPRSNQYRCNKRQDNVMNNSNSLLVRSSSPRPNRRNLSTSPRKNINSTNKLNNLKNDQSRPISVTSNTIYPVGTK</sequence>
<evidence type="ECO:0000313" key="2">
    <source>
        <dbReference type="EMBL" id="KAG0667708.1"/>
    </source>
</evidence>
<name>A0A9P6WBP1_MAUEX</name>
<feature type="compositionally biased region" description="Low complexity" evidence="1">
    <location>
        <begin position="66"/>
        <end position="90"/>
    </location>
</feature>
<accession>A0A9P6WBP1</accession>
<dbReference type="AlphaFoldDB" id="A0A9P6WBP1"/>
<dbReference type="EMBL" id="PUHR01000096">
    <property type="protein sequence ID" value="KAG0667708.1"/>
    <property type="molecule type" value="Genomic_DNA"/>
</dbReference>
<organism evidence="2 3">
    <name type="scientific">Maudiozyma exigua</name>
    <name type="common">Yeast</name>
    <name type="synonym">Kazachstania exigua</name>
    <dbReference type="NCBI Taxonomy" id="34358"/>
    <lineage>
        <taxon>Eukaryota</taxon>
        <taxon>Fungi</taxon>
        <taxon>Dikarya</taxon>
        <taxon>Ascomycota</taxon>
        <taxon>Saccharomycotina</taxon>
        <taxon>Saccharomycetes</taxon>
        <taxon>Saccharomycetales</taxon>
        <taxon>Saccharomycetaceae</taxon>
        <taxon>Maudiozyma</taxon>
    </lineage>
</organism>
<dbReference type="Proteomes" id="UP000750334">
    <property type="component" value="Unassembled WGS sequence"/>
</dbReference>
<protein>
    <submittedName>
        <fullName evidence="2">Uncharacterized protein</fullName>
    </submittedName>
</protein>
<feature type="compositionally biased region" description="Polar residues" evidence="1">
    <location>
        <begin position="91"/>
        <end position="117"/>
    </location>
</feature>
<feature type="region of interest" description="Disordered" evidence="1">
    <location>
        <begin position="58"/>
        <end position="123"/>
    </location>
</feature>
<evidence type="ECO:0000256" key="1">
    <source>
        <dbReference type="SAM" id="MobiDB-lite"/>
    </source>
</evidence>
<proteinExistence type="predicted"/>
<gene>
    <name evidence="2" type="ORF">C6P45_005467</name>
</gene>